<proteinExistence type="predicted"/>
<protein>
    <submittedName>
        <fullName evidence="4">Gfo/Idh/MocA family oxidoreductase</fullName>
    </submittedName>
</protein>
<dbReference type="Gene3D" id="3.30.360.10">
    <property type="entry name" value="Dihydrodipicolinate Reductase, domain 2"/>
    <property type="match status" value="1"/>
</dbReference>
<keyword evidence="1" id="KW-0732">Signal</keyword>
<dbReference type="SUPFAM" id="SSF51735">
    <property type="entry name" value="NAD(P)-binding Rossmann-fold domains"/>
    <property type="match status" value="1"/>
</dbReference>
<organism evidence="4 5">
    <name type="scientific">Lacihabitans soyangensis</name>
    <dbReference type="NCBI Taxonomy" id="869394"/>
    <lineage>
        <taxon>Bacteria</taxon>
        <taxon>Pseudomonadati</taxon>
        <taxon>Bacteroidota</taxon>
        <taxon>Cytophagia</taxon>
        <taxon>Cytophagales</taxon>
        <taxon>Leadbetterellaceae</taxon>
        <taxon>Lacihabitans</taxon>
    </lineage>
</organism>
<dbReference type="AlphaFoldDB" id="A0AAE3GZT9"/>
<evidence type="ECO:0000256" key="1">
    <source>
        <dbReference type="SAM" id="SignalP"/>
    </source>
</evidence>
<dbReference type="PANTHER" id="PTHR43377">
    <property type="entry name" value="BILIVERDIN REDUCTASE A"/>
    <property type="match status" value="1"/>
</dbReference>
<dbReference type="Gene3D" id="3.40.50.720">
    <property type="entry name" value="NAD(P)-binding Rossmann-like Domain"/>
    <property type="match status" value="1"/>
</dbReference>
<feature type="domain" description="Gfo/Idh/MocA-like oxidoreductase N-terminal" evidence="2">
    <location>
        <begin position="26"/>
        <end position="142"/>
    </location>
</feature>
<dbReference type="GO" id="GO:0000166">
    <property type="term" value="F:nucleotide binding"/>
    <property type="evidence" value="ECO:0007669"/>
    <property type="project" value="InterPro"/>
</dbReference>
<evidence type="ECO:0000259" key="2">
    <source>
        <dbReference type="Pfam" id="PF01408"/>
    </source>
</evidence>
<dbReference type="InterPro" id="IPR036291">
    <property type="entry name" value="NAD(P)-bd_dom_sf"/>
</dbReference>
<evidence type="ECO:0000259" key="3">
    <source>
        <dbReference type="Pfam" id="PF22725"/>
    </source>
</evidence>
<feature type="domain" description="GFO/IDH/MocA-like oxidoreductase" evidence="3">
    <location>
        <begin position="163"/>
        <end position="283"/>
    </location>
</feature>
<evidence type="ECO:0000313" key="4">
    <source>
        <dbReference type="EMBL" id="MCP9762334.1"/>
    </source>
</evidence>
<evidence type="ECO:0000313" key="5">
    <source>
        <dbReference type="Proteomes" id="UP001204144"/>
    </source>
</evidence>
<gene>
    <name evidence="4" type="ORF">EGI31_05170</name>
</gene>
<dbReference type="SUPFAM" id="SSF55347">
    <property type="entry name" value="Glyceraldehyde-3-phosphate dehydrogenase-like, C-terminal domain"/>
    <property type="match status" value="1"/>
</dbReference>
<accession>A0AAE3GZT9</accession>
<feature type="chain" id="PRO_5042259811" evidence="1">
    <location>
        <begin position="22"/>
        <end position="365"/>
    </location>
</feature>
<dbReference type="InterPro" id="IPR051450">
    <property type="entry name" value="Gfo/Idh/MocA_Oxidoreductases"/>
</dbReference>
<sequence length="365" mass="41158">MKMKKIRFTLLLSFAFSIVFAQKPVRMGIVGMTHDHVWQILNTPKHEGMELVGFAEPNKELALKYLKRANLPESLWFSSLEEMVEKAKPEAVCDFRSTIEHLETVQKCAPLKIHVMVEKPLAVNLKAAKEMESLAKKYGINIITNYETTWYASHHQAFEMINTEGKIGEIRKVVIMDGHSGPKEIGCSNAFLSWLTDPVKNGGGAIMDFGCYGADIMTWLMKGERPISVSATAQTNKPSVYPKVDDEATIVVQYPRAQGIFQASWNWPFDRKDTEIYGQKGYIFANREPQMRVRMGERNAPKEWTIDAKPLSNPMNDAFSYFAAVVRGEINPENDLGSLKINMMAMEILDAAVKSSKTGKVVNLR</sequence>
<dbReference type="Pfam" id="PF01408">
    <property type="entry name" value="GFO_IDH_MocA"/>
    <property type="match status" value="1"/>
</dbReference>
<keyword evidence="5" id="KW-1185">Reference proteome</keyword>
<dbReference type="Proteomes" id="UP001204144">
    <property type="component" value="Unassembled WGS sequence"/>
</dbReference>
<dbReference type="PANTHER" id="PTHR43377:SF1">
    <property type="entry name" value="BILIVERDIN REDUCTASE A"/>
    <property type="match status" value="1"/>
</dbReference>
<name>A0AAE3GZT9_9BACT</name>
<reference evidence="4 5" key="1">
    <citation type="submission" date="2018-11" db="EMBL/GenBank/DDBJ databases">
        <title>Novel bacteria species description.</title>
        <authorList>
            <person name="Han J.-H."/>
        </authorList>
    </citation>
    <scope>NUCLEOTIDE SEQUENCE [LARGE SCALE GENOMIC DNA]</scope>
    <source>
        <strain evidence="4 5">KCTC23259</strain>
    </source>
</reference>
<feature type="signal peptide" evidence="1">
    <location>
        <begin position="1"/>
        <end position="21"/>
    </location>
</feature>
<dbReference type="InterPro" id="IPR000683">
    <property type="entry name" value="Gfo/Idh/MocA-like_OxRdtase_N"/>
</dbReference>
<dbReference type="Pfam" id="PF22725">
    <property type="entry name" value="GFO_IDH_MocA_C3"/>
    <property type="match status" value="1"/>
</dbReference>
<dbReference type="InterPro" id="IPR055170">
    <property type="entry name" value="GFO_IDH_MocA-like_dom"/>
</dbReference>
<dbReference type="EMBL" id="RJUF01000009">
    <property type="protein sequence ID" value="MCP9762334.1"/>
    <property type="molecule type" value="Genomic_DNA"/>
</dbReference>
<comment type="caution">
    <text evidence="4">The sequence shown here is derived from an EMBL/GenBank/DDBJ whole genome shotgun (WGS) entry which is preliminary data.</text>
</comment>